<dbReference type="PROSITE" id="PS50110">
    <property type="entry name" value="RESPONSE_REGULATORY"/>
    <property type="match status" value="1"/>
</dbReference>
<dbReference type="Pfam" id="PF00196">
    <property type="entry name" value="GerE"/>
    <property type="match status" value="1"/>
</dbReference>
<dbReference type="InterPro" id="IPR000792">
    <property type="entry name" value="Tscrpt_reg_LuxR_C"/>
</dbReference>
<evidence type="ECO:0000259" key="4">
    <source>
        <dbReference type="PROSITE" id="PS50043"/>
    </source>
</evidence>
<keyword evidence="2" id="KW-0238">DNA-binding</keyword>
<reference evidence="7" key="1">
    <citation type="journal article" date="2019" name="Int. J. Syst. Evol. Microbiol.">
        <title>The Global Catalogue of Microorganisms (GCM) 10K type strain sequencing project: providing services to taxonomists for standard genome sequencing and annotation.</title>
        <authorList>
            <consortium name="The Broad Institute Genomics Platform"/>
            <consortium name="The Broad Institute Genome Sequencing Center for Infectious Disease"/>
            <person name="Wu L."/>
            <person name="Ma J."/>
        </authorList>
    </citation>
    <scope>NUCLEOTIDE SEQUENCE [LARGE SCALE GENOMIC DNA]</scope>
    <source>
        <strain evidence="7">JCM 17110</strain>
    </source>
</reference>
<proteinExistence type="predicted"/>
<dbReference type="Gene3D" id="3.40.50.2300">
    <property type="match status" value="1"/>
</dbReference>
<dbReference type="PANTHER" id="PTHR45566">
    <property type="entry name" value="HTH-TYPE TRANSCRIPTIONAL REGULATOR YHJB-RELATED"/>
    <property type="match status" value="1"/>
</dbReference>
<protein>
    <submittedName>
        <fullName evidence="6">Response regulator transcription factor</fullName>
    </submittedName>
</protein>
<evidence type="ECO:0000256" key="2">
    <source>
        <dbReference type="ARBA" id="ARBA00023125"/>
    </source>
</evidence>
<dbReference type="InterPro" id="IPR011006">
    <property type="entry name" value="CheY-like_superfamily"/>
</dbReference>
<organism evidence="6 7">
    <name type="scientific">Zobellella aerophila</name>
    <dbReference type="NCBI Taxonomy" id="870480"/>
    <lineage>
        <taxon>Bacteria</taxon>
        <taxon>Pseudomonadati</taxon>
        <taxon>Pseudomonadota</taxon>
        <taxon>Gammaproteobacteria</taxon>
        <taxon>Aeromonadales</taxon>
        <taxon>Aeromonadaceae</taxon>
        <taxon>Zobellella</taxon>
    </lineage>
</organism>
<dbReference type="PANTHER" id="PTHR45566:SF1">
    <property type="entry name" value="HTH-TYPE TRANSCRIPTIONAL REGULATOR YHJB-RELATED"/>
    <property type="match status" value="1"/>
</dbReference>
<dbReference type="PRINTS" id="PR00038">
    <property type="entry name" value="HTHLUXR"/>
</dbReference>
<dbReference type="InterPro" id="IPR016032">
    <property type="entry name" value="Sig_transdc_resp-reg_C-effctor"/>
</dbReference>
<evidence type="ECO:0000256" key="1">
    <source>
        <dbReference type="ARBA" id="ARBA00022553"/>
    </source>
</evidence>
<dbReference type="SMART" id="SM00421">
    <property type="entry name" value="HTH_LUXR"/>
    <property type="match status" value="1"/>
</dbReference>
<dbReference type="PROSITE" id="PS50043">
    <property type="entry name" value="HTH_LUXR_2"/>
    <property type="match status" value="1"/>
</dbReference>
<dbReference type="EMBL" id="BAABCX010000002">
    <property type="protein sequence ID" value="GAA3538790.1"/>
    <property type="molecule type" value="Genomic_DNA"/>
</dbReference>
<accession>A0ABP6VP80</accession>
<keyword evidence="1 3" id="KW-0597">Phosphoprotein</keyword>
<feature type="domain" description="HTH luxR-type" evidence="4">
    <location>
        <begin position="143"/>
        <end position="208"/>
    </location>
</feature>
<dbReference type="PROSITE" id="PS00622">
    <property type="entry name" value="HTH_LUXR_1"/>
    <property type="match status" value="1"/>
</dbReference>
<dbReference type="SMART" id="SM00448">
    <property type="entry name" value="REC"/>
    <property type="match status" value="1"/>
</dbReference>
<dbReference type="InterPro" id="IPR001789">
    <property type="entry name" value="Sig_transdc_resp-reg_receiver"/>
</dbReference>
<feature type="modified residue" description="4-aspartylphosphate" evidence="3">
    <location>
        <position position="58"/>
    </location>
</feature>
<evidence type="ECO:0000313" key="7">
    <source>
        <dbReference type="Proteomes" id="UP001500795"/>
    </source>
</evidence>
<dbReference type="RefSeq" id="WP_344957114.1">
    <property type="nucleotide sequence ID" value="NZ_BAABCX010000002.1"/>
</dbReference>
<keyword evidence="7" id="KW-1185">Reference proteome</keyword>
<dbReference type="CDD" id="cd17535">
    <property type="entry name" value="REC_NarL-like"/>
    <property type="match status" value="1"/>
</dbReference>
<evidence type="ECO:0000256" key="3">
    <source>
        <dbReference type="PROSITE-ProRule" id="PRU00169"/>
    </source>
</evidence>
<evidence type="ECO:0000259" key="5">
    <source>
        <dbReference type="PROSITE" id="PS50110"/>
    </source>
</evidence>
<gene>
    <name evidence="6" type="ORF">GCM10022394_18070</name>
</gene>
<dbReference type="Pfam" id="PF00072">
    <property type="entry name" value="Response_reg"/>
    <property type="match status" value="1"/>
</dbReference>
<dbReference type="Proteomes" id="UP001500795">
    <property type="component" value="Unassembled WGS sequence"/>
</dbReference>
<evidence type="ECO:0000313" key="6">
    <source>
        <dbReference type="EMBL" id="GAA3538790.1"/>
    </source>
</evidence>
<dbReference type="CDD" id="cd06170">
    <property type="entry name" value="LuxR_C_like"/>
    <property type="match status" value="1"/>
</dbReference>
<feature type="domain" description="Response regulatory" evidence="5">
    <location>
        <begin position="6"/>
        <end position="123"/>
    </location>
</feature>
<sequence>MENGYRIIIADDHPLFRNALHQAVQLAVEGAQLHEVDSIDNLMALLIKVTDVDLLLLDLKMPGASGFSGLVQLRNQYPELPVVVVSASEEPAVVQQAMRFGALGFIPKSAPMPTLVGALDRILAGDPWWPEGLNLGEDAGDDLAARLASLTPQQYKVLLMLSEGKLNKQIAYELEVSEATIKAHVTAIFRKLGVQNRTQAVIVLSQLDIHHQP</sequence>
<comment type="caution">
    <text evidence="6">The sequence shown here is derived from an EMBL/GenBank/DDBJ whole genome shotgun (WGS) entry which is preliminary data.</text>
</comment>
<dbReference type="InterPro" id="IPR051015">
    <property type="entry name" value="EvgA-like"/>
</dbReference>
<dbReference type="InterPro" id="IPR058245">
    <property type="entry name" value="NreC/VraR/RcsB-like_REC"/>
</dbReference>
<name>A0ABP6VP80_9GAMM</name>
<dbReference type="SUPFAM" id="SSF52172">
    <property type="entry name" value="CheY-like"/>
    <property type="match status" value="1"/>
</dbReference>
<dbReference type="SUPFAM" id="SSF46894">
    <property type="entry name" value="C-terminal effector domain of the bipartite response regulators"/>
    <property type="match status" value="1"/>
</dbReference>